<dbReference type="OrthoDB" id="3034865at2"/>
<dbReference type="RefSeq" id="WP_085795644.1">
    <property type="nucleotide sequence ID" value="NZ_FWFO01000001.1"/>
</dbReference>
<keyword evidence="2" id="KW-1185">Reference proteome</keyword>
<accession>A0A1Y5SN99</accession>
<dbReference type="AlphaFoldDB" id="A0A1Y5SN99"/>
<reference evidence="1 2" key="1">
    <citation type="submission" date="2017-03" db="EMBL/GenBank/DDBJ databases">
        <authorList>
            <person name="Afonso C.L."/>
            <person name="Miller P.J."/>
            <person name="Scott M.A."/>
            <person name="Spackman E."/>
            <person name="Goraichik I."/>
            <person name="Dimitrov K.M."/>
            <person name="Suarez D.L."/>
            <person name="Swayne D.E."/>
        </authorList>
    </citation>
    <scope>NUCLEOTIDE SEQUENCE [LARGE SCALE GENOMIC DNA]</scope>
    <source>
        <strain evidence="1 2">CECT 7639</strain>
    </source>
</reference>
<dbReference type="EMBL" id="FWFO01000001">
    <property type="protein sequence ID" value="SLN41651.1"/>
    <property type="molecule type" value="Genomic_DNA"/>
</dbReference>
<organism evidence="1 2">
    <name type="scientific">Falsiruegeria litorea R37</name>
    <dbReference type="NCBI Taxonomy" id="1200284"/>
    <lineage>
        <taxon>Bacteria</taxon>
        <taxon>Pseudomonadati</taxon>
        <taxon>Pseudomonadota</taxon>
        <taxon>Alphaproteobacteria</taxon>
        <taxon>Rhodobacterales</taxon>
        <taxon>Roseobacteraceae</taxon>
        <taxon>Falsiruegeria</taxon>
    </lineage>
</organism>
<protein>
    <submittedName>
        <fullName evidence="1">Uncharacterized protein</fullName>
    </submittedName>
</protein>
<dbReference type="Proteomes" id="UP000193077">
    <property type="component" value="Unassembled WGS sequence"/>
</dbReference>
<gene>
    <name evidence="1" type="ORF">TRL7639_02133</name>
</gene>
<proteinExistence type="predicted"/>
<name>A0A1Y5SN99_9RHOB</name>
<evidence type="ECO:0000313" key="1">
    <source>
        <dbReference type="EMBL" id="SLN41651.1"/>
    </source>
</evidence>
<evidence type="ECO:0000313" key="2">
    <source>
        <dbReference type="Proteomes" id="UP000193077"/>
    </source>
</evidence>
<sequence>MGCYWDQTGTYQSVVEELDSLADDPMRTHRSFNKLRRANCVYYDLYNNGLCNRFSEVRTVLGVTPLHFGVTYLRLLVHPREFGEFYQAVERSMDQIILAAADQAQLLIDELSAHKNMERVLRWKKR</sequence>